<protein>
    <submittedName>
        <fullName evidence="2">Integral membrane protein</fullName>
    </submittedName>
</protein>
<gene>
    <name evidence="2" type="ORF">SAE02_30750</name>
</gene>
<dbReference type="OrthoDB" id="110250at2"/>
<keyword evidence="3" id="KW-1185">Reference proteome</keyword>
<dbReference type="PANTHER" id="PTHR40031:SF1">
    <property type="entry name" value="MEMBRANE-BOUND METAL-DEPENDENT HYDROLASE"/>
    <property type="match status" value="1"/>
</dbReference>
<keyword evidence="1" id="KW-1133">Transmembrane helix</keyword>
<evidence type="ECO:0000256" key="1">
    <source>
        <dbReference type="SAM" id="Phobius"/>
    </source>
</evidence>
<comment type="caution">
    <text evidence="2">The sequence shown here is derived from an EMBL/GenBank/DDBJ whole genome shotgun (WGS) entry which is preliminary data.</text>
</comment>
<evidence type="ECO:0000313" key="2">
    <source>
        <dbReference type="EMBL" id="GEO38927.1"/>
    </source>
</evidence>
<dbReference type="InterPro" id="IPR053170">
    <property type="entry name" value="Transcription_regulator"/>
</dbReference>
<feature type="transmembrane region" description="Helical" evidence="1">
    <location>
        <begin position="101"/>
        <end position="122"/>
    </location>
</feature>
<dbReference type="Pfam" id="PF04307">
    <property type="entry name" value="YdjM"/>
    <property type="match status" value="1"/>
</dbReference>
<keyword evidence="1" id="KW-0812">Transmembrane</keyword>
<dbReference type="EMBL" id="BJYZ01000013">
    <property type="protein sequence ID" value="GEO38927.1"/>
    <property type="molecule type" value="Genomic_DNA"/>
</dbReference>
<feature type="transmembrane region" description="Helical" evidence="1">
    <location>
        <begin position="62"/>
        <end position="80"/>
    </location>
</feature>
<dbReference type="InterPro" id="IPR007404">
    <property type="entry name" value="YdjM-like"/>
</dbReference>
<name>A0A512DR51_9PROT</name>
<evidence type="ECO:0000313" key="3">
    <source>
        <dbReference type="Proteomes" id="UP000321523"/>
    </source>
</evidence>
<organism evidence="2 3">
    <name type="scientific">Skermanella aerolata</name>
    <dbReference type="NCBI Taxonomy" id="393310"/>
    <lineage>
        <taxon>Bacteria</taxon>
        <taxon>Pseudomonadati</taxon>
        <taxon>Pseudomonadota</taxon>
        <taxon>Alphaproteobacteria</taxon>
        <taxon>Rhodospirillales</taxon>
        <taxon>Azospirillaceae</taxon>
        <taxon>Skermanella</taxon>
    </lineage>
</organism>
<feature type="transmembrane region" description="Helical" evidence="1">
    <location>
        <begin position="168"/>
        <end position="189"/>
    </location>
</feature>
<proteinExistence type="predicted"/>
<dbReference type="AlphaFoldDB" id="A0A512DR51"/>
<dbReference type="Proteomes" id="UP000321523">
    <property type="component" value="Unassembled WGS sequence"/>
</dbReference>
<reference evidence="2 3" key="1">
    <citation type="submission" date="2019-07" db="EMBL/GenBank/DDBJ databases">
        <title>Whole genome shotgun sequence of Skermanella aerolata NBRC 106429.</title>
        <authorList>
            <person name="Hosoyama A."/>
            <person name="Uohara A."/>
            <person name="Ohji S."/>
            <person name="Ichikawa N."/>
        </authorList>
    </citation>
    <scope>NUCLEOTIDE SEQUENCE [LARGE SCALE GENOMIC DNA]</scope>
    <source>
        <strain evidence="2 3">NBRC 106429</strain>
    </source>
</reference>
<feature type="transmembrane region" description="Helical" evidence="1">
    <location>
        <begin position="142"/>
        <end position="161"/>
    </location>
</feature>
<keyword evidence="1" id="KW-0472">Membrane</keyword>
<feature type="transmembrane region" description="Helical" evidence="1">
    <location>
        <begin position="28"/>
        <end position="50"/>
    </location>
</feature>
<dbReference type="PANTHER" id="PTHR40031">
    <property type="entry name" value="HYPOTHETICAL MEMBRANE SPANNING PROTEIN"/>
    <property type="match status" value="1"/>
</dbReference>
<accession>A0A512DR51</accession>
<dbReference type="RefSeq" id="WP_044429122.1">
    <property type="nucleotide sequence ID" value="NZ_BJYZ01000013.1"/>
</dbReference>
<sequence>MDSITQSLLGAVVAQAGFRRTLGRKAMVAGALLGVVPDLDVVAGLAGPYANWLYHRGITHSIFFGPVVGPLFGWALWRFSRWRAMRRGGTGMLAGPEELRAWIWLSILVLFTHPIIDVFTSYGTQLLAPFSRHRFAIDALPIIDPIYSLVLVAALVVGTFARRRPGTAVVSAAAALLFIYSWTLMGWAINENIRAEARQQLKTAGQPVQNILAYPQLFQPWFRRVVAETPDSIMVGYYSIVAGGTIDWTTHPVRQDPLIDKVAATWEAGVFRWFAMDKLWWRVVENAEGAAVEAFDYRYGMMGSTELGFWGIRAQVDRDGQLLGAPERFQQPRSASRSDFSEYWRRIWG</sequence>